<dbReference type="PANTHER" id="PTHR22911">
    <property type="entry name" value="ACYL-MALONYL CONDENSING ENZYME-RELATED"/>
    <property type="match status" value="1"/>
</dbReference>
<dbReference type="InterPro" id="IPR037185">
    <property type="entry name" value="EmrE-like"/>
</dbReference>
<reference evidence="4" key="1">
    <citation type="submission" date="2016-10" db="EMBL/GenBank/DDBJ databases">
        <authorList>
            <person name="Varghese N."/>
            <person name="Submissions S."/>
        </authorList>
    </citation>
    <scope>NUCLEOTIDE SEQUENCE [LARGE SCALE GENOMIC DNA]</scope>
    <source>
        <strain evidence="4">CGMCC 1.10118</strain>
    </source>
</reference>
<feature type="transmembrane region" description="Helical" evidence="1">
    <location>
        <begin position="40"/>
        <end position="60"/>
    </location>
</feature>
<dbReference type="SUPFAM" id="SSF103481">
    <property type="entry name" value="Multidrug resistance efflux transporter EmrE"/>
    <property type="match status" value="2"/>
</dbReference>
<feature type="transmembrane region" description="Helical" evidence="1">
    <location>
        <begin position="72"/>
        <end position="92"/>
    </location>
</feature>
<dbReference type="RefSeq" id="WP_089768140.1">
    <property type="nucleotide sequence ID" value="NZ_FNPB01000009.1"/>
</dbReference>
<dbReference type="EMBL" id="FNPB01000009">
    <property type="protein sequence ID" value="SDY25717.1"/>
    <property type="molecule type" value="Genomic_DNA"/>
</dbReference>
<gene>
    <name evidence="3" type="ORF">SAMN04487946_109138</name>
</gene>
<keyword evidence="4" id="KW-1185">Reference proteome</keyword>
<feature type="transmembrane region" description="Helical" evidence="1">
    <location>
        <begin position="191"/>
        <end position="210"/>
    </location>
</feature>
<accession>A0A1H3IDL1</accession>
<dbReference type="PANTHER" id="PTHR22911:SF137">
    <property type="entry name" value="SOLUTE CARRIER FAMILY 35 MEMBER G2-RELATED"/>
    <property type="match status" value="1"/>
</dbReference>
<organism evidence="3 4">
    <name type="scientific">Halobellus clavatus</name>
    <dbReference type="NCBI Taxonomy" id="660517"/>
    <lineage>
        <taxon>Archaea</taxon>
        <taxon>Methanobacteriati</taxon>
        <taxon>Methanobacteriota</taxon>
        <taxon>Stenosarchaea group</taxon>
        <taxon>Halobacteria</taxon>
        <taxon>Halobacteriales</taxon>
        <taxon>Haloferacaceae</taxon>
        <taxon>Halobellus</taxon>
    </lineage>
</organism>
<dbReference type="InterPro" id="IPR000620">
    <property type="entry name" value="EamA_dom"/>
</dbReference>
<feature type="transmembrane region" description="Helical" evidence="1">
    <location>
        <begin position="6"/>
        <end position="28"/>
    </location>
</feature>
<evidence type="ECO:0000259" key="2">
    <source>
        <dbReference type="Pfam" id="PF00892"/>
    </source>
</evidence>
<dbReference type="GO" id="GO:0016020">
    <property type="term" value="C:membrane"/>
    <property type="evidence" value="ECO:0007669"/>
    <property type="project" value="InterPro"/>
</dbReference>
<keyword evidence="1" id="KW-0472">Membrane</keyword>
<sequence length="295" mass="30066">MSATPVVVALSLVSGAFWGVGPIFSKLGMERGGRPHRATLIVLVVGAAVFWAALLVRGAGQASVARLPAVDITVFAVSGVIGTSLAWLSWFRGIRLVGASVGNVLFYTQPLFATLLAAAVLGERLTSVTGVGVVLIVLGVGLLSLSGGSNLEFRLSKALLFPLAAAVFAAISNVVNRFGFQTSTATPLEAAAINLTSALPFIVGHTLGYHRNALGTPDRSDAYFVCSGLANAVAVFTMFTALANGPVVIVAPLVSTSPLFTTALAAVFLTDVETITARTVASAVLTVVGAGITAV</sequence>
<feature type="transmembrane region" description="Helical" evidence="1">
    <location>
        <begin position="104"/>
        <end position="122"/>
    </location>
</feature>
<protein>
    <submittedName>
        <fullName evidence="3">Uncharacterized membrane protein</fullName>
    </submittedName>
</protein>
<dbReference type="Pfam" id="PF00892">
    <property type="entry name" value="EamA"/>
    <property type="match status" value="2"/>
</dbReference>
<keyword evidence="1" id="KW-1133">Transmembrane helix</keyword>
<evidence type="ECO:0000313" key="3">
    <source>
        <dbReference type="EMBL" id="SDY25717.1"/>
    </source>
</evidence>
<evidence type="ECO:0000313" key="4">
    <source>
        <dbReference type="Proteomes" id="UP000199170"/>
    </source>
</evidence>
<feature type="transmembrane region" description="Helical" evidence="1">
    <location>
        <begin position="128"/>
        <end position="146"/>
    </location>
</feature>
<feature type="domain" description="EamA" evidence="2">
    <location>
        <begin position="9"/>
        <end position="144"/>
    </location>
</feature>
<dbReference type="Proteomes" id="UP000199170">
    <property type="component" value="Unassembled WGS sequence"/>
</dbReference>
<feature type="transmembrane region" description="Helical" evidence="1">
    <location>
        <begin position="222"/>
        <end position="243"/>
    </location>
</feature>
<name>A0A1H3IDL1_9EURY</name>
<evidence type="ECO:0000256" key="1">
    <source>
        <dbReference type="SAM" id="Phobius"/>
    </source>
</evidence>
<dbReference type="AlphaFoldDB" id="A0A1H3IDL1"/>
<proteinExistence type="predicted"/>
<feature type="domain" description="EamA" evidence="2">
    <location>
        <begin position="158"/>
        <end position="293"/>
    </location>
</feature>
<keyword evidence="1" id="KW-0812">Transmembrane</keyword>
<dbReference type="OrthoDB" id="282690at2157"/>
<dbReference type="STRING" id="660517.SAMN04487946_109138"/>
<feature type="transmembrane region" description="Helical" evidence="1">
    <location>
        <begin position="158"/>
        <end position="179"/>
    </location>
</feature>
<feature type="transmembrane region" description="Helical" evidence="1">
    <location>
        <begin position="249"/>
        <end position="269"/>
    </location>
</feature>